<name>Q2SJ34_HAHCH</name>
<sequence>MIDYLYGNSFSLYEYGGALLTAGRLYINQADK</sequence>
<accession>Q2SJ34</accession>
<dbReference type="KEGG" id="hch:HCH_02539"/>
<evidence type="ECO:0000313" key="1">
    <source>
        <dbReference type="EMBL" id="ABC29340.1"/>
    </source>
</evidence>
<evidence type="ECO:0000313" key="2">
    <source>
        <dbReference type="Proteomes" id="UP000000238"/>
    </source>
</evidence>
<protein>
    <submittedName>
        <fullName evidence="1">Uncharacterized protein</fullName>
    </submittedName>
</protein>
<keyword evidence="2" id="KW-1185">Reference proteome</keyword>
<dbReference type="Proteomes" id="UP000000238">
    <property type="component" value="Chromosome"/>
</dbReference>
<dbReference type="EMBL" id="CP000155">
    <property type="protein sequence ID" value="ABC29340.1"/>
    <property type="molecule type" value="Genomic_DNA"/>
</dbReference>
<reference evidence="1 2" key="1">
    <citation type="journal article" date="2005" name="Nucleic Acids Res.">
        <title>Genomic blueprint of Hahella chejuensis, a marine microbe producing an algicidal agent.</title>
        <authorList>
            <person name="Jeong H."/>
            <person name="Yim J.H."/>
            <person name="Lee C."/>
            <person name="Choi S.-H."/>
            <person name="Park Y.K."/>
            <person name="Yoon S.H."/>
            <person name="Hur C.-G."/>
            <person name="Kang H.-Y."/>
            <person name="Kim D."/>
            <person name="Lee H.H."/>
            <person name="Park K.H."/>
            <person name="Park S.-H."/>
            <person name="Park H.-S."/>
            <person name="Lee H.K."/>
            <person name="Oh T.K."/>
            <person name="Kim J.F."/>
        </authorList>
    </citation>
    <scope>NUCLEOTIDE SEQUENCE [LARGE SCALE GENOMIC DNA]</scope>
    <source>
        <strain evidence="1 2">KCTC 2396</strain>
    </source>
</reference>
<gene>
    <name evidence="1" type="ordered locus">HCH_02539</name>
</gene>
<organism evidence="1 2">
    <name type="scientific">Hahella chejuensis (strain KCTC 2396)</name>
    <dbReference type="NCBI Taxonomy" id="349521"/>
    <lineage>
        <taxon>Bacteria</taxon>
        <taxon>Pseudomonadati</taxon>
        <taxon>Pseudomonadota</taxon>
        <taxon>Gammaproteobacteria</taxon>
        <taxon>Oceanospirillales</taxon>
        <taxon>Hahellaceae</taxon>
        <taxon>Hahella</taxon>
    </lineage>
</organism>
<dbReference type="STRING" id="349521.HCH_02539"/>
<dbReference type="AlphaFoldDB" id="Q2SJ34"/>
<dbReference type="HOGENOM" id="CLU_3389701_0_0_6"/>
<proteinExistence type="predicted"/>